<dbReference type="Pfam" id="PF05795">
    <property type="entry name" value="Plasmodium_Vir"/>
    <property type="match status" value="1"/>
</dbReference>
<dbReference type="VEuPathDB" id="PlasmoDB:PVX_108255"/>
<keyword evidence="1" id="KW-0175">Coiled coil</keyword>
<dbReference type="InterPro" id="IPR008780">
    <property type="entry name" value="Plasmodium_Vir"/>
</dbReference>
<protein>
    <submittedName>
        <fullName evidence="3">VIR protein</fullName>
    </submittedName>
</protein>
<proteinExistence type="predicted"/>
<accession>A0A565A6K7</accession>
<name>A0A565A6K7_PLAVI</name>
<dbReference type="OrthoDB" id="10286649at2759"/>
<evidence type="ECO:0000256" key="2">
    <source>
        <dbReference type="SAM" id="MobiDB-lite"/>
    </source>
</evidence>
<feature type="coiled-coil region" evidence="1">
    <location>
        <begin position="337"/>
        <end position="364"/>
    </location>
</feature>
<feature type="compositionally biased region" description="Basic and acidic residues" evidence="2">
    <location>
        <begin position="403"/>
        <end position="420"/>
    </location>
</feature>
<sequence length="548" mass="65079">MRQCYGHTGDYFDYKCYKRLKDYYDKYYVSEDGMKYLDEYKNSPGDIKNIISNYYDIFKKLTNNLSGSGLMYYHKSITCMYNNYWLNKEIRKKSYNENKNTKSFEVLKKYAHEYSNKVYGSYKNSCEDYIHYIDSDKYEKMSKLYELYDMYNYHKSPHSNITHSDCDTLGHLIRIHDRSGLMYYHKSITCMYNNYWLNKEIRKKSYNENKNTKSFEVLKKYAHEYSNKVYGSYKNSCEDYIHYIDSDKYEKMSKLYELYDMYNYHKSPHSNITHSDCDTLGHLIRIHDQIINYHEDEEYPKKIDKDLYKRRMEMKDLIKKFKLKLDDSCISFKTFKIHTSKYEKEELEKERAAQRQQEEQRLEEARRVEQAQHLEQAKKQASLSSSDTIDSDSRQTAVYPQKEVSKDKETHHIETVHHVETTGIGESPETLHPMRSIRRGMPEYPEELGYPNIKKENTETGFINTMKDAFSTISENVDPVPLMGVSGGMGALFLLFRYTPVGTFFRGGRGRAHRIPRSFNGQFLGGFPGYEEYDVGHIGYGPMNPLAE</sequence>
<dbReference type="VEuPathDB" id="PlasmoDB:PVP01_0005220"/>
<evidence type="ECO:0000313" key="3">
    <source>
        <dbReference type="EMBL" id="VUZ99808.1"/>
    </source>
</evidence>
<reference evidence="3" key="1">
    <citation type="submission" date="2016-07" db="EMBL/GenBank/DDBJ databases">
        <authorList>
            <consortium name="Pathogen Informatics"/>
        </authorList>
    </citation>
    <scope>NUCLEOTIDE SEQUENCE</scope>
</reference>
<evidence type="ECO:0000256" key="1">
    <source>
        <dbReference type="SAM" id="Coils"/>
    </source>
</evidence>
<gene>
    <name evidence="3" type="ORF">PVP01_0005220</name>
</gene>
<dbReference type="AlphaFoldDB" id="A0A565A6K7"/>
<dbReference type="Proteomes" id="UP000220605">
    <property type="component" value="Unassembled WGS sequence"/>
</dbReference>
<feature type="compositionally biased region" description="Basic and acidic residues" evidence="2">
    <location>
        <begin position="369"/>
        <end position="378"/>
    </location>
</feature>
<feature type="region of interest" description="Disordered" evidence="2">
    <location>
        <begin position="369"/>
        <end position="432"/>
    </location>
</feature>
<dbReference type="VEuPathDB" id="PlasmoDB:PVW1_040007800"/>
<dbReference type="VEuPathDB" id="PlasmoDB:PVX_024185"/>
<organism evidence="3">
    <name type="scientific">Plasmodium vivax</name>
    <name type="common">malaria parasite P. vivax</name>
    <dbReference type="NCBI Taxonomy" id="5855"/>
    <lineage>
        <taxon>Eukaryota</taxon>
        <taxon>Sar</taxon>
        <taxon>Alveolata</taxon>
        <taxon>Apicomplexa</taxon>
        <taxon>Aconoidasida</taxon>
        <taxon>Haemosporida</taxon>
        <taxon>Plasmodiidae</taxon>
        <taxon>Plasmodium</taxon>
        <taxon>Plasmodium (Plasmodium)</taxon>
    </lineage>
</organism>
<dbReference type="VEuPathDB" id="PlasmoDB:PVPAM_000021600"/>
<dbReference type="EMBL" id="FLZR02000015">
    <property type="protein sequence ID" value="VUZ99808.1"/>
    <property type="molecule type" value="Genomic_DNA"/>
</dbReference>